<dbReference type="PIRSF" id="PIRSF000456">
    <property type="entry name" value="UDP-GlcNAc_acltr"/>
    <property type="match status" value="1"/>
</dbReference>
<comment type="subcellular location">
    <subcellularLocation>
        <location evidence="8">Cytoplasm</location>
    </subcellularLocation>
</comment>
<evidence type="ECO:0000313" key="11">
    <source>
        <dbReference type="Proteomes" id="UP000663859"/>
    </source>
</evidence>
<dbReference type="InterPro" id="IPR029098">
    <property type="entry name" value="Acetyltransf_C"/>
</dbReference>
<evidence type="ECO:0000256" key="5">
    <source>
        <dbReference type="ARBA" id="ARBA00022737"/>
    </source>
</evidence>
<dbReference type="PROSITE" id="PS00101">
    <property type="entry name" value="HEXAPEP_TRANSFERASES"/>
    <property type="match status" value="1"/>
</dbReference>
<dbReference type="Gene3D" id="2.160.10.10">
    <property type="entry name" value="Hexapeptide repeat proteins"/>
    <property type="match status" value="1"/>
</dbReference>
<keyword evidence="3 8" id="KW-0441">Lipid A biosynthesis</keyword>
<dbReference type="AlphaFoldDB" id="A0A8J2BNR9"/>
<evidence type="ECO:0000256" key="8">
    <source>
        <dbReference type="HAMAP-Rule" id="MF_00387"/>
    </source>
</evidence>
<feature type="domain" description="UDP N-acetylglucosamine O-acyltransferase C-terminal" evidence="9">
    <location>
        <begin position="196"/>
        <end position="276"/>
    </location>
</feature>
<dbReference type="PANTHER" id="PTHR43480:SF1">
    <property type="entry name" value="ACYL-[ACYL-CARRIER-PROTEIN]--UDP-N-ACETYLGLUCOSAMINE O-ACYLTRANSFERASE, MITOCHONDRIAL-RELATED"/>
    <property type="match status" value="1"/>
</dbReference>
<proteinExistence type="inferred from homology"/>
<reference evidence="10" key="1">
    <citation type="submission" date="2021-02" db="EMBL/GenBank/DDBJ databases">
        <authorList>
            <person name="Cremers G."/>
            <person name="Picone N."/>
        </authorList>
    </citation>
    <scope>NUCLEOTIDE SEQUENCE</scope>
    <source>
        <strain evidence="10">PQ17</strain>
    </source>
</reference>
<name>A0A8J2BNR9_9BACT</name>
<evidence type="ECO:0000256" key="4">
    <source>
        <dbReference type="ARBA" id="ARBA00022679"/>
    </source>
</evidence>
<dbReference type="PANTHER" id="PTHR43480">
    <property type="entry name" value="ACYL-[ACYL-CARRIER-PROTEIN]--UDP-N-ACETYLGLUCOSAMINE O-ACYLTRANSFERASE"/>
    <property type="match status" value="1"/>
</dbReference>
<evidence type="ECO:0000256" key="6">
    <source>
        <dbReference type="ARBA" id="ARBA00023098"/>
    </source>
</evidence>
<dbReference type="UniPathway" id="UPA00359">
    <property type="reaction ID" value="UER00477"/>
</dbReference>
<dbReference type="GO" id="GO:0016020">
    <property type="term" value="C:membrane"/>
    <property type="evidence" value="ECO:0007669"/>
    <property type="project" value="GOC"/>
</dbReference>
<dbReference type="NCBIfam" id="NF003657">
    <property type="entry name" value="PRK05289.1"/>
    <property type="match status" value="1"/>
</dbReference>
<dbReference type="CDD" id="cd03351">
    <property type="entry name" value="LbH_UDP-GlcNAc_AT"/>
    <property type="match status" value="1"/>
</dbReference>
<dbReference type="InterPro" id="IPR037157">
    <property type="entry name" value="Acetyltransf_C_sf"/>
</dbReference>
<evidence type="ECO:0000313" key="10">
    <source>
        <dbReference type="EMBL" id="CAF0705422.1"/>
    </source>
</evidence>
<comment type="pathway">
    <text evidence="8">Glycolipid biosynthesis; lipid IV(A) biosynthesis; lipid IV(A) from (3R)-3-hydroxytetradecanoyl-[acyl-carrier-protein] and UDP-N-acetyl-alpha-D-glucosamine: step 1/6.</text>
</comment>
<gene>
    <name evidence="8 10" type="primary">lpxA</name>
    <name evidence="10" type="ORF">MPNT_90090</name>
</gene>
<comment type="subunit">
    <text evidence="8">Homotrimer.</text>
</comment>
<dbReference type="Gene3D" id="1.20.1180.10">
    <property type="entry name" value="Udp N-acetylglucosamine O-acyltransferase, C-terminal domain"/>
    <property type="match status" value="1"/>
</dbReference>
<accession>A0A8J2BNR9</accession>
<comment type="caution">
    <text evidence="10">The sequence shown here is derived from an EMBL/GenBank/DDBJ whole genome shotgun (WGS) entry which is preliminary data.</text>
</comment>
<keyword evidence="11" id="KW-1185">Reference proteome</keyword>
<dbReference type="GO" id="GO:0009245">
    <property type="term" value="P:lipid A biosynthetic process"/>
    <property type="evidence" value="ECO:0007669"/>
    <property type="project" value="UniProtKB-UniRule"/>
</dbReference>
<dbReference type="HAMAP" id="MF_00387">
    <property type="entry name" value="LpxA"/>
    <property type="match status" value="1"/>
</dbReference>
<comment type="catalytic activity">
    <reaction evidence="8">
        <text>a (3R)-hydroxyacyl-[ACP] + UDP-N-acetyl-alpha-D-glucosamine = a UDP-3-O-[(3R)-3-hydroxyacyl]-N-acetyl-alpha-D-glucosamine + holo-[ACP]</text>
        <dbReference type="Rhea" id="RHEA:67812"/>
        <dbReference type="Rhea" id="RHEA-COMP:9685"/>
        <dbReference type="Rhea" id="RHEA-COMP:9945"/>
        <dbReference type="ChEBI" id="CHEBI:57705"/>
        <dbReference type="ChEBI" id="CHEBI:64479"/>
        <dbReference type="ChEBI" id="CHEBI:78827"/>
        <dbReference type="ChEBI" id="CHEBI:173225"/>
        <dbReference type="EC" id="2.3.1.129"/>
    </reaction>
</comment>
<evidence type="ECO:0000259" key="9">
    <source>
        <dbReference type="Pfam" id="PF13720"/>
    </source>
</evidence>
<dbReference type="NCBIfam" id="TIGR01852">
    <property type="entry name" value="lipid_A_lpxA"/>
    <property type="match status" value="1"/>
</dbReference>
<keyword evidence="7 8" id="KW-0012">Acyltransferase</keyword>
<dbReference type="EMBL" id="CAJNOB010000071">
    <property type="protein sequence ID" value="CAF0705422.1"/>
    <property type="molecule type" value="Genomic_DNA"/>
</dbReference>
<evidence type="ECO:0000256" key="7">
    <source>
        <dbReference type="ARBA" id="ARBA00023315"/>
    </source>
</evidence>
<dbReference type="GO" id="GO:0008780">
    <property type="term" value="F:acyl-[acyl-carrier-protein]-UDP-N-acetylglucosamine O-acyltransferase activity"/>
    <property type="evidence" value="ECO:0007669"/>
    <property type="project" value="UniProtKB-UniRule"/>
</dbReference>
<dbReference type="EC" id="2.3.1.129" evidence="8"/>
<keyword evidence="5 8" id="KW-0677">Repeat</keyword>
<comment type="similarity">
    <text evidence="8">Belongs to the transferase hexapeptide repeat family. LpxA subfamily.</text>
</comment>
<dbReference type="GO" id="GO:0005737">
    <property type="term" value="C:cytoplasm"/>
    <property type="evidence" value="ECO:0007669"/>
    <property type="project" value="UniProtKB-SubCell"/>
</dbReference>
<dbReference type="InterPro" id="IPR018357">
    <property type="entry name" value="Hexapep_transf_CS"/>
</dbReference>
<evidence type="ECO:0000256" key="3">
    <source>
        <dbReference type="ARBA" id="ARBA00022556"/>
    </source>
</evidence>
<sequence>MRRGAFVCSHSSVRPVKTEIMRTIIHPTAIIEPGAEIGEGAQIGPYAYIGSEVRLAARCRVHHHASIVGKTEIGEENEFYPFVSIGQKSQDLKYEGEPTYLKIGACNVFREFTTVNRGTARGSVTVIESHNTFLAYSHVAHDCRIGSYCVFSNAATLGGHVVVEDYVTVGGLAGVHQFCRIGRHAMIGGCSKIVQDVPPYMLVDGNPARVRSINLVGLRRRRFPSATIRELRLAYQILYEEGLNTAQALEAIRNRLRPLSEIVELVEFISKSQRGITR</sequence>
<protein>
    <recommendedName>
        <fullName evidence="8">Acyl-[acyl-carrier-protein]--UDP-N-acetylglucosamine O-acyltransferase</fullName>
        <shortName evidence="8">UDP-N-acetylglucosamine acyltransferase</shortName>
        <ecNumber evidence="8">2.3.1.129</ecNumber>
    </recommendedName>
</protein>
<keyword evidence="1 8" id="KW-0963">Cytoplasm</keyword>
<evidence type="ECO:0000256" key="2">
    <source>
        <dbReference type="ARBA" id="ARBA00022516"/>
    </source>
</evidence>
<keyword evidence="2 8" id="KW-0444">Lipid biosynthesis</keyword>
<dbReference type="Proteomes" id="UP000663859">
    <property type="component" value="Unassembled WGS sequence"/>
</dbReference>
<dbReference type="SUPFAM" id="SSF51161">
    <property type="entry name" value="Trimeric LpxA-like enzymes"/>
    <property type="match status" value="1"/>
</dbReference>
<comment type="function">
    <text evidence="8">Involved in the biosynthesis of lipid A, a phosphorylated glycolipid that anchors the lipopolysaccharide to the outer membrane of the cell.</text>
</comment>
<dbReference type="Pfam" id="PF13720">
    <property type="entry name" value="Acetyltransf_11"/>
    <property type="match status" value="1"/>
</dbReference>
<keyword evidence="6 8" id="KW-0443">Lipid metabolism</keyword>
<evidence type="ECO:0000256" key="1">
    <source>
        <dbReference type="ARBA" id="ARBA00022490"/>
    </source>
</evidence>
<keyword evidence="4 8" id="KW-0808">Transferase</keyword>
<dbReference type="InterPro" id="IPR010137">
    <property type="entry name" value="Lipid_A_LpxA"/>
</dbReference>
<dbReference type="InterPro" id="IPR011004">
    <property type="entry name" value="Trimer_LpxA-like_sf"/>
</dbReference>
<organism evidence="10 11">
    <name type="scientific">Candidatus Methylacidithermus pantelleriae</name>
    <dbReference type="NCBI Taxonomy" id="2744239"/>
    <lineage>
        <taxon>Bacteria</taxon>
        <taxon>Pseudomonadati</taxon>
        <taxon>Verrucomicrobiota</taxon>
        <taxon>Methylacidiphilae</taxon>
        <taxon>Methylacidiphilales</taxon>
        <taxon>Methylacidiphilaceae</taxon>
        <taxon>Candidatus Methylacidithermus</taxon>
    </lineage>
</organism>